<dbReference type="EMBL" id="MCGE01000009">
    <property type="protein sequence ID" value="ORZ17915.1"/>
    <property type="molecule type" value="Genomic_DNA"/>
</dbReference>
<dbReference type="STRING" id="90262.A0A1X2IK25"/>
<dbReference type="InterPro" id="IPR009081">
    <property type="entry name" value="PP-bd_ACP"/>
</dbReference>
<dbReference type="OrthoDB" id="448946at2759"/>
<feature type="domain" description="Carrier" evidence="1">
    <location>
        <begin position="35"/>
        <end position="115"/>
    </location>
</feature>
<dbReference type="Proteomes" id="UP000193560">
    <property type="component" value="Unassembled WGS sequence"/>
</dbReference>
<evidence type="ECO:0000259" key="1">
    <source>
        <dbReference type="PROSITE" id="PS50075"/>
    </source>
</evidence>
<dbReference type="AlphaFoldDB" id="A0A1X2IK25"/>
<proteinExistence type="predicted"/>
<gene>
    <name evidence="2" type="ORF">BCR42DRAFT_478543</name>
</gene>
<organism evidence="2 3">
    <name type="scientific">Absidia repens</name>
    <dbReference type="NCBI Taxonomy" id="90262"/>
    <lineage>
        <taxon>Eukaryota</taxon>
        <taxon>Fungi</taxon>
        <taxon>Fungi incertae sedis</taxon>
        <taxon>Mucoromycota</taxon>
        <taxon>Mucoromycotina</taxon>
        <taxon>Mucoromycetes</taxon>
        <taxon>Mucorales</taxon>
        <taxon>Cunninghamellaceae</taxon>
        <taxon>Absidia</taxon>
    </lineage>
</organism>
<dbReference type="SUPFAM" id="SSF47336">
    <property type="entry name" value="ACP-like"/>
    <property type="match status" value="1"/>
</dbReference>
<dbReference type="InterPro" id="IPR036736">
    <property type="entry name" value="ACP-like_sf"/>
</dbReference>
<reference evidence="2 3" key="1">
    <citation type="submission" date="2016-07" db="EMBL/GenBank/DDBJ databases">
        <title>Pervasive Adenine N6-methylation of Active Genes in Fungi.</title>
        <authorList>
            <consortium name="DOE Joint Genome Institute"/>
            <person name="Mondo S.J."/>
            <person name="Dannebaum R.O."/>
            <person name="Kuo R.C."/>
            <person name="Labutti K."/>
            <person name="Haridas S."/>
            <person name="Kuo A."/>
            <person name="Salamov A."/>
            <person name="Ahrendt S.R."/>
            <person name="Lipzen A."/>
            <person name="Sullivan W."/>
            <person name="Andreopoulos W.B."/>
            <person name="Clum A."/>
            <person name="Lindquist E."/>
            <person name="Daum C."/>
            <person name="Ramamoorthy G.K."/>
            <person name="Gryganskyi A."/>
            <person name="Culley D."/>
            <person name="Magnuson J.K."/>
            <person name="James T.Y."/>
            <person name="O'Malley M.A."/>
            <person name="Stajich J.E."/>
            <person name="Spatafora J.W."/>
            <person name="Visel A."/>
            <person name="Grigoriev I.V."/>
        </authorList>
    </citation>
    <scope>NUCLEOTIDE SEQUENCE [LARGE SCALE GENOMIC DNA]</scope>
    <source>
        <strain evidence="2 3">NRRL 1336</strain>
    </source>
</reference>
<keyword evidence="3" id="KW-1185">Reference proteome</keyword>
<comment type="caution">
    <text evidence="2">The sequence shown here is derived from an EMBL/GenBank/DDBJ whole genome shotgun (WGS) entry which is preliminary data.</text>
</comment>
<dbReference type="PROSITE" id="PS50075">
    <property type="entry name" value="CARRIER"/>
    <property type="match status" value="1"/>
</dbReference>
<evidence type="ECO:0000313" key="3">
    <source>
        <dbReference type="Proteomes" id="UP000193560"/>
    </source>
</evidence>
<evidence type="ECO:0000313" key="2">
    <source>
        <dbReference type="EMBL" id="ORZ17915.1"/>
    </source>
</evidence>
<dbReference type="Gene3D" id="1.10.1200.10">
    <property type="entry name" value="ACP-like"/>
    <property type="match status" value="1"/>
</dbReference>
<accession>A0A1X2IK25</accession>
<name>A0A1X2IK25_9FUNG</name>
<sequence length="118" mass="13750">MLRPTSLLNAASKATFYRSTLPAWRSFYSANTTDKKNELPQADIEARVLKVFKESLHDKQNFSRCQLNEDIGLETLKSEDICVRLEREFNVNIPLVDAEWFNTPRNYSEYISEKEDAK</sequence>
<protein>
    <recommendedName>
        <fullName evidence="1">Carrier domain-containing protein</fullName>
    </recommendedName>
</protein>